<dbReference type="AlphaFoldDB" id="A0ABD3EEF6"/>
<comment type="caution">
    <text evidence="1">The sequence shown here is derived from an EMBL/GenBank/DDBJ whole genome shotgun (WGS) entry which is preliminary data.</text>
</comment>
<proteinExistence type="predicted"/>
<gene>
    <name evidence="2" type="ORF">CASFOL_000877</name>
    <name evidence="1" type="ORF">CASFOL_001813</name>
</gene>
<dbReference type="EMBL" id="JAVIJP010000005">
    <property type="protein sequence ID" value="KAL3652132.1"/>
    <property type="molecule type" value="Genomic_DNA"/>
</dbReference>
<keyword evidence="3" id="KW-1185">Reference proteome</keyword>
<evidence type="ECO:0000313" key="2">
    <source>
        <dbReference type="EMBL" id="KAL3655091.1"/>
    </source>
</evidence>
<accession>A0ABD3EEF6</accession>
<reference evidence="2 3" key="1">
    <citation type="journal article" date="2024" name="IScience">
        <title>Strigolactones Initiate the Formation of Haustorium-like Structures in Castilleja.</title>
        <authorList>
            <person name="Buerger M."/>
            <person name="Peterson D."/>
            <person name="Chory J."/>
        </authorList>
    </citation>
    <scope>NUCLEOTIDE SEQUENCE [LARGE SCALE GENOMIC DNA]</scope>
    <source>
        <strain evidence="2">Tecolote</strain>
        <tissue evidence="2">Flower</tissue>
    </source>
</reference>
<dbReference type="Proteomes" id="UP001632038">
    <property type="component" value="Unassembled WGS sequence"/>
</dbReference>
<organism evidence="1 3">
    <name type="scientific">Castilleja foliolosa</name>
    <dbReference type="NCBI Taxonomy" id="1961234"/>
    <lineage>
        <taxon>Eukaryota</taxon>
        <taxon>Viridiplantae</taxon>
        <taxon>Streptophyta</taxon>
        <taxon>Embryophyta</taxon>
        <taxon>Tracheophyta</taxon>
        <taxon>Spermatophyta</taxon>
        <taxon>Magnoliopsida</taxon>
        <taxon>eudicotyledons</taxon>
        <taxon>Gunneridae</taxon>
        <taxon>Pentapetalae</taxon>
        <taxon>asterids</taxon>
        <taxon>lamiids</taxon>
        <taxon>Lamiales</taxon>
        <taxon>Orobanchaceae</taxon>
        <taxon>Pedicularideae</taxon>
        <taxon>Castillejinae</taxon>
        <taxon>Castilleja</taxon>
    </lineage>
</organism>
<name>A0ABD3EEF6_9LAMI</name>
<dbReference type="EMBL" id="JAVIJP010000002">
    <property type="protein sequence ID" value="KAL3655091.1"/>
    <property type="molecule type" value="Genomic_DNA"/>
</dbReference>
<evidence type="ECO:0000313" key="1">
    <source>
        <dbReference type="EMBL" id="KAL3652132.1"/>
    </source>
</evidence>
<protein>
    <submittedName>
        <fullName evidence="1">Uncharacterized protein</fullName>
    </submittedName>
</protein>
<sequence>MDDNYRCEFVELESLDSARLAVEAESAKAALNCSGVVLGSLPIRSC</sequence>
<reference evidence="1" key="2">
    <citation type="submission" date="2024-11" db="EMBL/GenBank/DDBJ databases">
        <authorList>
            <person name="Burger M."/>
            <person name="Chory J."/>
        </authorList>
    </citation>
    <scope>NUCLEOTIDE SEQUENCE</scope>
    <source>
        <strain evidence="1">Tecolote</strain>
        <tissue evidence="1">Flower</tissue>
    </source>
</reference>
<evidence type="ECO:0000313" key="3">
    <source>
        <dbReference type="Proteomes" id="UP001632038"/>
    </source>
</evidence>